<keyword evidence="11" id="KW-0547">Nucleotide-binding</keyword>
<dbReference type="PANTHER" id="PTHR42737:SF2">
    <property type="entry name" value="GLUTATHIONE REDUCTASE"/>
    <property type="match status" value="1"/>
</dbReference>
<dbReference type="GO" id="GO:0034599">
    <property type="term" value="P:cellular response to oxidative stress"/>
    <property type="evidence" value="ECO:0007669"/>
    <property type="project" value="TreeGrafter"/>
</dbReference>
<dbReference type="AlphaFoldDB" id="A0A2N5CPK3"/>
<evidence type="ECO:0000256" key="8">
    <source>
        <dbReference type="ARBA" id="ARBA00023284"/>
    </source>
</evidence>
<dbReference type="InterPro" id="IPR012999">
    <property type="entry name" value="Pyr_OxRdtase_I_AS"/>
</dbReference>
<evidence type="ECO:0000256" key="6">
    <source>
        <dbReference type="ARBA" id="ARBA00023002"/>
    </source>
</evidence>
<keyword evidence="20" id="KW-1185">Reference proteome</keyword>
<dbReference type="OrthoDB" id="7592487at2"/>
<evidence type="ECO:0000256" key="3">
    <source>
        <dbReference type="ARBA" id="ARBA00022630"/>
    </source>
</evidence>
<gene>
    <name evidence="18" type="primary">gor</name>
    <name evidence="17" type="ORF">C1707_20840</name>
    <name evidence="18" type="ORF">CFHF_20230</name>
</gene>
<keyword evidence="6 13" id="KW-0560">Oxidoreductase</keyword>
<keyword evidence="5 14" id="KW-0521">NADP</keyword>
<keyword evidence="11" id="KW-0520">NAD</keyword>
<dbReference type="FunFam" id="3.50.50.60:FF:000051">
    <property type="entry name" value="Glutathione reductase"/>
    <property type="match status" value="1"/>
</dbReference>
<evidence type="ECO:0000313" key="18">
    <source>
        <dbReference type="EMBL" id="PLR08881.1"/>
    </source>
</evidence>
<evidence type="ECO:0000256" key="14">
    <source>
        <dbReference type="RuleBase" id="RU365040"/>
    </source>
</evidence>
<protein>
    <recommendedName>
        <fullName evidence="14">Glutathione reductase</fullName>
        <shortName evidence="14">GRase</shortName>
        <ecNumber evidence="14">1.8.1.7</ecNumber>
    </recommendedName>
</protein>
<evidence type="ECO:0000259" key="15">
    <source>
        <dbReference type="Pfam" id="PF02852"/>
    </source>
</evidence>
<evidence type="ECO:0000256" key="9">
    <source>
        <dbReference type="ARBA" id="ARBA00049142"/>
    </source>
</evidence>
<feature type="binding site" evidence="11">
    <location>
        <position position="269"/>
    </location>
    <ligand>
        <name>NAD(+)</name>
        <dbReference type="ChEBI" id="CHEBI:57540"/>
    </ligand>
</feature>
<comment type="function">
    <text evidence="14">Catalyzes the reduction of glutathione disulfide (GSSG) to reduced glutathione (GSH).</text>
</comment>
<feature type="binding site" evidence="11">
    <location>
        <position position="310"/>
    </location>
    <ligand>
        <name>FAD</name>
        <dbReference type="ChEBI" id="CHEBI:57692"/>
    </ligand>
</feature>
<dbReference type="EC" id="1.8.1.7" evidence="14"/>
<feature type="binding site" evidence="11">
    <location>
        <position position="52"/>
    </location>
    <ligand>
        <name>FAD</name>
        <dbReference type="ChEBI" id="CHEBI:57692"/>
    </ligand>
</feature>
<keyword evidence="4 11" id="KW-0274">FAD</keyword>
<evidence type="ECO:0000256" key="7">
    <source>
        <dbReference type="ARBA" id="ARBA00023157"/>
    </source>
</evidence>
<dbReference type="InterPro" id="IPR036188">
    <property type="entry name" value="FAD/NAD-bd_sf"/>
</dbReference>
<comment type="subunit">
    <text evidence="2">Homodimer.</text>
</comment>
<dbReference type="RefSeq" id="WP_101714835.1">
    <property type="nucleotide sequence ID" value="NZ_CP026100.1"/>
</dbReference>
<organism evidence="18 19">
    <name type="scientific">Caulobacter flavus</name>
    <dbReference type="NCBI Taxonomy" id="1679497"/>
    <lineage>
        <taxon>Bacteria</taxon>
        <taxon>Pseudomonadati</taxon>
        <taxon>Pseudomonadota</taxon>
        <taxon>Alphaproteobacteria</taxon>
        <taxon>Caulobacterales</taxon>
        <taxon>Caulobacteraceae</taxon>
        <taxon>Caulobacter</taxon>
    </lineage>
</organism>
<dbReference type="InterPro" id="IPR004099">
    <property type="entry name" value="Pyr_nucl-diS_OxRdtase_dimer"/>
</dbReference>
<dbReference type="Proteomes" id="UP000281192">
    <property type="component" value="Chromosome"/>
</dbReference>
<keyword evidence="3 13" id="KW-0285">Flavoprotein</keyword>
<dbReference type="GO" id="GO:0004362">
    <property type="term" value="F:glutathione-disulfide reductase (NADPH) activity"/>
    <property type="evidence" value="ECO:0007669"/>
    <property type="project" value="UniProtKB-EC"/>
</dbReference>
<dbReference type="InterPro" id="IPR016156">
    <property type="entry name" value="FAD/NAD-linked_Rdtase_dimer_sf"/>
</dbReference>
<dbReference type="Pfam" id="PF02852">
    <property type="entry name" value="Pyr_redox_dim"/>
    <property type="match status" value="1"/>
</dbReference>
<comment type="catalytic activity">
    <reaction evidence="9 14">
        <text>2 glutathione + NADP(+) = glutathione disulfide + NADPH + H(+)</text>
        <dbReference type="Rhea" id="RHEA:11740"/>
        <dbReference type="ChEBI" id="CHEBI:15378"/>
        <dbReference type="ChEBI" id="CHEBI:57783"/>
        <dbReference type="ChEBI" id="CHEBI:57925"/>
        <dbReference type="ChEBI" id="CHEBI:58297"/>
        <dbReference type="ChEBI" id="CHEBI:58349"/>
        <dbReference type="EC" id="1.8.1.7"/>
    </reaction>
</comment>
<reference evidence="18 19" key="1">
    <citation type="submission" date="2017-12" db="EMBL/GenBank/DDBJ databases">
        <title>The genome sequence of Caulobacter flavus CGMCC1 15093.</title>
        <authorList>
            <person name="Gao J."/>
            <person name="Mao X."/>
            <person name="Sun J."/>
        </authorList>
    </citation>
    <scope>NUCLEOTIDE SEQUENCE [LARGE SCALE GENOMIC DNA]</scope>
    <source>
        <strain evidence="18 19">CGMCC1 15093</strain>
    </source>
</reference>
<keyword evidence="8 13" id="KW-0676">Redox-active center</keyword>
<name>A0A2N5CPK3_9CAUL</name>
<sequence length="465" mass="49897">MAEYDFDLFVIGAGSGGVRAARLAALSGAKVAVAEEYRVGGTCVVRGCVPKKFMVYASEVSSQLKTAKGYGWTIGEASFDWKTFLHDKDVEIARLSGIYVTNLRKAGAHLLHGKARILDAHTVEVLPKEGSEGDAGRYTAKRILVATGGRPVRPEFEGAEHGITSDEAFHLPTLPKRVLVVGGGYIAVEFAGIYAGLGVETTLCYRGSNILRGFDDDVRAHLADEMEKRGIKVVLGCSHKSIEKTDAGLVSTFNNNLTFESDVVLFATGRDPYVEGLGLENAGVKLNDKGAIAVDAHSKTNVDSIWAVGDVTDRINLTPVAIREGAAFAQTEFYGNPTSFDHDLVASAVFSQPPIGAVGMSEAEARHAFGKVDIYRAVFRPMKVTFYGGQERALIKLVVRQDNEQVVGVHVVGPDAPEIIQMAAIAVKMGVTKPQWDSTCAVHPTLAEELVTMREKYVPAEVGGV</sequence>
<dbReference type="InterPro" id="IPR023753">
    <property type="entry name" value="FAD/NAD-binding_dom"/>
</dbReference>
<dbReference type="InterPro" id="IPR001100">
    <property type="entry name" value="Pyr_nuc-diS_OxRdtase"/>
</dbReference>
<feature type="binding site" evidence="11">
    <location>
        <begin position="182"/>
        <end position="189"/>
    </location>
    <ligand>
        <name>NAD(+)</name>
        <dbReference type="ChEBI" id="CHEBI:57540"/>
    </ligand>
</feature>
<dbReference type="PRINTS" id="PR00411">
    <property type="entry name" value="PNDRDTASEI"/>
</dbReference>
<dbReference type="GO" id="GO:0050660">
    <property type="term" value="F:flavin adenine dinucleotide binding"/>
    <property type="evidence" value="ECO:0007669"/>
    <property type="project" value="InterPro"/>
</dbReference>
<comment type="cofactor">
    <cofactor evidence="11">
        <name>FAD</name>
        <dbReference type="ChEBI" id="CHEBI:57692"/>
    </cofactor>
    <text evidence="11">Binds 1 FAD per subunit.</text>
</comment>
<evidence type="ECO:0000313" key="20">
    <source>
        <dbReference type="Proteomes" id="UP000281192"/>
    </source>
</evidence>
<feature type="active site" description="Proton acceptor" evidence="10">
    <location>
        <position position="443"/>
    </location>
</feature>
<dbReference type="KEGG" id="cfh:C1707_20840"/>
<evidence type="ECO:0000256" key="12">
    <source>
        <dbReference type="PIRSR" id="PIRSR000350-4"/>
    </source>
</evidence>
<reference evidence="17 20" key="2">
    <citation type="submission" date="2018-01" db="EMBL/GenBank/DDBJ databases">
        <title>Complete genome sequence of Caulobacter flavus RHGG3.</title>
        <authorList>
            <person name="Yang E."/>
        </authorList>
    </citation>
    <scope>NUCLEOTIDE SEQUENCE [LARGE SCALE GENOMIC DNA]</scope>
    <source>
        <strain evidence="17 20">RHGG3</strain>
    </source>
</reference>
<feature type="domain" description="Pyridine nucleotide-disulphide oxidoreductase dimerisation" evidence="15">
    <location>
        <begin position="345"/>
        <end position="453"/>
    </location>
</feature>
<dbReference type="InterPro" id="IPR046952">
    <property type="entry name" value="GSHR/TRXR-like"/>
</dbReference>
<evidence type="ECO:0000256" key="4">
    <source>
        <dbReference type="ARBA" id="ARBA00022827"/>
    </source>
</evidence>
<keyword evidence="7" id="KW-1015">Disulfide bond</keyword>
<dbReference type="NCBIfam" id="NF004776">
    <property type="entry name" value="PRK06116.1"/>
    <property type="match status" value="1"/>
</dbReference>
<dbReference type="EMBL" id="CP026100">
    <property type="protein sequence ID" value="AYV48510.1"/>
    <property type="molecule type" value="Genomic_DNA"/>
</dbReference>
<dbReference type="NCBIfam" id="TIGR01424">
    <property type="entry name" value="gluta_reduc_2"/>
    <property type="match status" value="1"/>
</dbReference>
<dbReference type="PRINTS" id="PR00368">
    <property type="entry name" value="FADPNR"/>
</dbReference>
<dbReference type="PANTHER" id="PTHR42737">
    <property type="entry name" value="GLUTATHIONE REDUCTASE"/>
    <property type="match status" value="1"/>
</dbReference>
<comment type="similarity">
    <text evidence="1 13">Belongs to the class-I pyridine nucleotide-disulfide oxidoreductase family.</text>
</comment>
<evidence type="ECO:0000259" key="16">
    <source>
        <dbReference type="Pfam" id="PF07992"/>
    </source>
</evidence>
<evidence type="ECO:0000313" key="17">
    <source>
        <dbReference type="EMBL" id="AYV48510.1"/>
    </source>
</evidence>
<dbReference type="InterPro" id="IPR006324">
    <property type="entry name" value="GSHR"/>
</dbReference>
<evidence type="ECO:0000256" key="11">
    <source>
        <dbReference type="PIRSR" id="PIRSR000350-3"/>
    </source>
</evidence>
<feature type="disulfide bond" description="Redox-active" evidence="12">
    <location>
        <begin position="43"/>
        <end position="48"/>
    </location>
</feature>
<dbReference type="EMBL" id="PJRQ01000041">
    <property type="protein sequence ID" value="PLR08881.1"/>
    <property type="molecule type" value="Genomic_DNA"/>
</dbReference>
<dbReference type="Gene3D" id="3.30.390.30">
    <property type="match status" value="1"/>
</dbReference>
<evidence type="ECO:0000256" key="13">
    <source>
        <dbReference type="RuleBase" id="RU003691"/>
    </source>
</evidence>
<evidence type="ECO:0000256" key="10">
    <source>
        <dbReference type="PIRSR" id="PIRSR000350-2"/>
    </source>
</evidence>
<dbReference type="Gene3D" id="3.50.50.60">
    <property type="entry name" value="FAD/NAD(P)-binding domain"/>
    <property type="match status" value="2"/>
</dbReference>
<evidence type="ECO:0000256" key="2">
    <source>
        <dbReference type="ARBA" id="ARBA00011738"/>
    </source>
</evidence>
<evidence type="ECO:0000313" key="19">
    <source>
        <dbReference type="Proteomes" id="UP000234483"/>
    </source>
</evidence>
<proteinExistence type="inferred from homology"/>
<evidence type="ECO:0000256" key="5">
    <source>
        <dbReference type="ARBA" id="ARBA00022857"/>
    </source>
</evidence>
<accession>A0A2N5CPK3</accession>
<dbReference type="PROSITE" id="PS00076">
    <property type="entry name" value="PYRIDINE_REDOX_1"/>
    <property type="match status" value="1"/>
</dbReference>
<dbReference type="PIRSF" id="PIRSF000350">
    <property type="entry name" value="Mercury_reductase_MerA"/>
    <property type="match status" value="1"/>
</dbReference>
<dbReference type="SUPFAM" id="SSF55424">
    <property type="entry name" value="FAD/NAD-linked reductases, dimerisation (C-terminal) domain"/>
    <property type="match status" value="1"/>
</dbReference>
<dbReference type="GO" id="GO:0045454">
    <property type="term" value="P:cell redox homeostasis"/>
    <property type="evidence" value="ECO:0007669"/>
    <property type="project" value="InterPro"/>
</dbReference>
<feature type="domain" description="FAD/NAD(P)-binding" evidence="16">
    <location>
        <begin position="6"/>
        <end position="325"/>
    </location>
</feature>
<dbReference type="GO" id="GO:0006749">
    <property type="term" value="P:glutathione metabolic process"/>
    <property type="evidence" value="ECO:0007669"/>
    <property type="project" value="InterPro"/>
</dbReference>
<dbReference type="GO" id="GO:0050661">
    <property type="term" value="F:NADP binding"/>
    <property type="evidence" value="ECO:0007669"/>
    <property type="project" value="InterPro"/>
</dbReference>
<dbReference type="Proteomes" id="UP000234483">
    <property type="component" value="Unassembled WGS sequence"/>
</dbReference>
<evidence type="ECO:0000256" key="1">
    <source>
        <dbReference type="ARBA" id="ARBA00007532"/>
    </source>
</evidence>
<dbReference type="GO" id="GO:0005829">
    <property type="term" value="C:cytosol"/>
    <property type="evidence" value="ECO:0007669"/>
    <property type="project" value="TreeGrafter"/>
</dbReference>
<dbReference type="SUPFAM" id="SSF51905">
    <property type="entry name" value="FAD/NAD(P)-binding domain"/>
    <property type="match status" value="1"/>
</dbReference>
<dbReference type="Pfam" id="PF07992">
    <property type="entry name" value="Pyr_redox_2"/>
    <property type="match status" value="1"/>
</dbReference>